<feature type="compositionally biased region" description="Low complexity" evidence="2">
    <location>
        <begin position="1645"/>
        <end position="1661"/>
    </location>
</feature>
<name>A0A8S4PLR8_OWEFU</name>
<feature type="region of interest" description="Disordered" evidence="2">
    <location>
        <begin position="1415"/>
        <end position="1439"/>
    </location>
</feature>
<feature type="region of interest" description="Disordered" evidence="2">
    <location>
        <begin position="1643"/>
        <end position="1735"/>
    </location>
</feature>
<feature type="compositionally biased region" description="Low complexity" evidence="2">
    <location>
        <begin position="799"/>
        <end position="812"/>
    </location>
</feature>
<dbReference type="CDD" id="cd00014">
    <property type="entry name" value="CH_SF"/>
    <property type="match status" value="1"/>
</dbReference>
<dbReference type="Pfam" id="PF00307">
    <property type="entry name" value="CH"/>
    <property type="match status" value="1"/>
</dbReference>
<dbReference type="InterPro" id="IPR036872">
    <property type="entry name" value="CH_dom_sf"/>
</dbReference>
<evidence type="ECO:0000313" key="5">
    <source>
        <dbReference type="Proteomes" id="UP000749559"/>
    </source>
</evidence>
<feature type="compositionally biased region" description="Basic and acidic residues" evidence="2">
    <location>
        <begin position="1180"/>
        <end position="1197"/>
    </location>
</feature>
<feature type="compositionally biased region" description="Low complexity" evidence="2">
    <location>
        <begin position="1842"/>
        <end position="1855"/>
    </location>
</feature>
<feature type="compositionally biased region" description="Polar residues" evidence="2">
    <location>
        <begin position="1551"/>
        <end position="1577"/>
    </location>
</feature>
<feature type="coiled-coil region" evidence="1">
    <location>
        <begin position="1064"/>
        <end position="1091"/>
    </location>
</feature>
<feature type="region of interest" description="Disordered" evidence="2">
    <location>
        <begin position="658"/>
        <end position="696"/>
    </location>
</feature>
<dbReference type="Proteomes" id="UP000749559">
    <property type="component" value="Unassembled WGS sequence"/>
</dbReference>
<feature type="compositionally biased region" description="Basic and acidic residues" evidence="2">
    <location>
        <begin position="679"/>
        <end position="696"/>
    </location>
</feature>
<feature type="compositionally biased region" description="Low complexity" evidence="2">
    <location>
        <begin position="1364"/>
        <end position="1374"/>
    </location>
</feature>
<feature type="compositionally biased region" description="Low complexity" evidence="2">
    <location>
        <begin position="1503"/>
        <end position="1516"/>
    </location>
</feature>
<feature type="region of interest" description="Disordered" evidence="2">
    <location>
        <begin position="1816"/>
        <end position="1855"/>
    </location>
</feature>
<dbReference type="OrthoDB" id="6156915at2759"/>
<accession>A0A8S4PLR8</accession>
<feature type="region of interest" description="Disordered" evidence="2">
    <location>
        <begin position="1361"/>
        <end position="1385"/>
    </location>
</feature>
<dbReference type="InterPro" id="IPR001715">
    <property type="entry name" value="CH_dom"/>
</dbReference>
<reference evidence="4" key="1">
    <citation type="submission" date="2022-03" db="EMBL/GenBank/DDBJ databases">
        <authorList>
            <person name="Martin C."/>
        </authorList>
    </citation>
    <scope>NUCLEOTIDE SEQUENCE</scope>
</reference>
<feature type="region of interest" description="Disordered" evidence="2">
    <location>
        <begin position="1149"/>
        <end position="1211"/>
    </location>
</feature>
<evidence type="ECO:0000256" key="2">
    <source>
        <dbReference type="SAM" id="MobiDB-lite"/>
    </source>
</evidence>
<feature type="compositionally biased region" description="Polar residues" evidence="2">
    <location>
        <begin position="1680"/>
        <end position="1707"/>
    </location>
</feature>
<proteinExistence type="predicted"/>
<feature type="region of interest" description="Disordered" evidence="2">
    <location>
        <begin position="546"/>
        <end position="573"/>
    </location>
</feature>
<feature type="compositionally biased region" description="Basic and acidic residues" evidence="2">
    <location>
        <begin position="1375"/>
        <end position="1385"/>
    </location>
</feature>
<evidence type="ECO:0000256" key="1">
    <source>
        <dbReference type="SAM" id="Coils"/>
    </source>
</evidence>
<feature type="region of interest" description="Disordered" evidence="2">
    <location>
        <begin position="727"/>
        <end position="755"/>
    </location>
</feature>
<feature type="coiled-coil region" evidence="1">
    <location>
        <begin position="1271"/>
        <end position="1305"/>
    </location>
</feature>
<feature type="compositionally biased region" description="Polar residues" evidence="2">
    <location>
        <begin position="1461"/>
        <end position="1470"/>
    </location>
</feature>
<protein>
    <recommendedName>
        <fullName evidence="3">Calponin-homology (CH) domain-containing protein</fullName>
    </recommendedName>
</protein>
<gene>
    <name evidence="4" type="ORF">OFUS_LOCUS19299</name>
</gene>
<dbReference type="EMBL" id="CAIIXF020000009">
    <property type="protein sequence ID" value="CAH1794629.1"/>
    <property type="molecule type" value="Genomic_DNA"/>
</dbReference>
<feature type="compositionally biased region" description="Polar residues" evidence="2">
    <location>
        <begin position="1149"/>
        <end position="1179"/>
    </location>
</feature>
<feature type="compositionally biased region" description="Polar residues" evidence="2">
    <location>
        <begin position="1816"/>
        <end position="1831"/>
    </location>
</feature>
<evidence type="ECO:0000259" key="3">
    <source>
        <dbReference type="Pfam" id="PF00307"/>
    </source>
</evidence>
<keyword evidence="1" id="KW-0175">Coiled coil</keyword>
<dbReference type="SUPFAM" id="SSF47576">
    <property type="entry name" value="Calponin-homology domain, CH-domain"/>
    <property type="match status" value="1"/>
</dbReference>
<feature type="compositionally biased region" description="Basic and acidic residues" evidence="2">
    <location>
        <begin position="546"/>
        <end position="561"/>
    </location>
</feature>
<feature type="compositionally biased region" description="Basic and acidic residues" evidence="2">
    <location>
        <begin position="1710"/>
        <end position="1735"/>
    </location>
</feature>
<feature type="compositionally biased region" description="Polar residues" evidence="2">
    <location>
        <begin position="834"/>
        <end position="872"/>
    </location>
</feature>
<sequence length="2056" mass="230825">MSRRKSSVLQTYIHWCNSVLPDNECVKGIADFQDGSIFLKLITQLYPRAVFPGNTSSKTGARTLIEYFNSQGIKLSVNTKDLYNGDAKSFLDVLWAIILNFSIHTPERSGEQRTVRIGRKLLLDWCQLFLPHDSLDNHDSLVQNLCQNDRLQKLILNSCSGDHKVDVTDLEGVLLLAEQKFGIRKNIISNHAVIEGTIDEHGLLIYLSALRHKVHCGRFPTGDLTNSGMSWYTSSASSVQTEGLNDTGLSDWSTEGGGAPSVDDLLRKKAESDTAIKLLEEQLKIFQKVKQDTISSLSAATYKDVSLDERKQATDSHNATPKFDQSVQSIQDSYDVQIKDPLNSHKLNIDDISLDSPSEFEISYNNINTSSQLMEQKDDTSSSILAVASDRFSQYNIGDNLNIQSLKSKSDTDDNISCASMKSKSDGNLFDEDPCIKAQKSSGFQLIQAYDSPEKHIENDNTESDSEDNSKIIEFSEMCDVENDGYEVPHDSRFRENRVHFEPHHYEEIHHSQSDLYENVNQEMPNNTTGSEPLYEEIPYHKNDLKDSVEDNKRNNHEDFTTYRQTQKGHDRDENIYESLDDDQASVESAPPIRPESMLSSLRSEATSQWFESSAGSLLLRDSMNDFDYDVDDNEDAIDDVTVEMSDTIRDAVTHHLDLDGSLSNSGSLSYEDSYEEDITNKDQYEDDHRATPEDMHGNIEAKTDHHNVNYSQSKVVENCHKHIEAEHHSDEHSGNMDNGADLKPGHQQQDAQIEQTEHQYTLDDYERETDTNGIPEHLRMTMQYSKFLPNPFNHQQNSSPSKYSHSSYTKPFKYSQSQNTSPSKYSQSTSTSPFKYSQSQSTSPIKYSPSSNSGLSRYSQGQSTSPSKYTDTHVNIGEVYSKTVNSEKITSKRTSPKAYGLYDSNKDELEKTSSELQKYMRLNTEDLKKEMPPDELSDEMVVKFLDHVNALEKQEQGDTKEQDVLIEEFEGDCPPVRDELLDLLDIIGAQGVLLKTEVAMSKVNENQLKEELETVVQKNQLASSSTISENNAEIVNKLADEVSTLRNENSSFYKEVNTLKSVNAKNVQLIEEYKATIKDLQEKVDVFEKERITREGKAYKDQSMITDLDLITSETQTDTSAPMFDENVQTSFGQHVENIQVQTEMTLTSDQETNTSMSETTNVGNTNIVSETDQTNGYSEHRSDSNHTSQHVRDQTENGNEPIVQTRADIRNDSDEVTWLKRDMASLQVENEILQRKLTAANEQLTKTVSGVSTLLDTSKEEQSRFKIENQSMKAELVKKNDEIDTLEAKVQGLNETLEYSDQEKVKLNEMLNETKGTLHSTIKTLELEPNKLIQDNSYLVQRLTVANQERDALRKELSGLRSSNIPPSAAHSPHSDPKSSKVEEDIKGLHDKYKDLSTSVQFMQKHYWLDQIKQSGPEPGRGSKYVASLGSKASTGGADKDRIKALVLDAFGLNNRHTQSAVTSSRLQSDYPGTASSGKNPEDLSQPPVSSQGKYPISSRSVTSGSNVTSYSSSPTKQSAFQDITFAEPLMTSSPTVPNKTKSRPGMTRPQSSVSRTQPTNNKPLSMSGATQPKSLASVPRREQEFVDNDNKREIYPHKKNYKPRRTSFLTQHDDSYDDTIYDVMSDDELENTRIKLQVNALSKSDPNNSNKSNINVSPTSQKTTFAQRWREHYNMEPNPNRSNRSIERTTQSTGSSPVQKSTQEGLRVSKTEAWKEMKHVSPENRSKLSREQQNKVNEIVDKYTKPSPPKYSSIYGHLANSYGGNQLNPSAIGDYNTRIPPTSVRSTSLSYGGLSGLSHNTYSGRVIANGTSVTSNGTGVPTDGTSAKTDGRGTSIYGMTNETTTPKATTSTMMSYGNGTTLYGATIPNQMNSAPSHGGLIQNNKSPDHQVTISNRTSVFDNLREKSEQRSKTFDKYSKKVKNQIEKRNETLNQDSYSKIQVYSDSKDFVFSSPVHANSNKQNYDADRSQTLSVSDLNYDTGMSVGYPSIDGVPVLPEPPRKRTLHRFHDIYDDEISSQDSGWTNTDEDFHRILHTTADTATDYTSSSYSYLK</sequence>
<feature type="region of interest" description="Disordered" evidence="2">
    <location>
        <begin position="1461"/>
        <end position="1609"/>
    </location>
</feature>
<keyword evidence="5" id="KW-1185">Reference proteome</keyword>
<feature type="region of interest" description="Disordered" evidence="2">
    <location>
        <begin position="789"/>
        <end position="872"/>
    </location>
</feature>
<organism evidence="4 5">
    <name type="scientific">Owenia fusiformis</name>
    <name type="common">Polychaete worm</name>
    <dbReference type="NCBI Taxonomy" id="6347"/>
    <lineage>
        <taxon>Eukaryota</taxon>
        <taxon>Metazoa</taxon>
        <taxon>Spiralia</taxon>
        <taxon>Lophotrochozoa</taxon>
        <taxon>Annelida</taxon>
        <taxon>Polychaeta</taxon>
        <taxon>Sedentaria</taxon>
        <taxon>Canalipalpata</taxon>
        <taxon>Sabellida</taxon>
        <taxon>Oweniida</taxon>
        <taxon>Oweniidae</taxon>
        <taxon>Owenia</taxon>
    </lineage>
</organism>
<feature type="compositionally biased region" description="Low complexity" evidence="2">
    <location>
        <begin position="660"/>
        <end position="670"/>
    </location>
</feature>
<feature type="domain" description="Calponin-homology (CH)" evidence="3">
    <location>
        <begin position="10"/>
        <end position="102"/>
    </location>
</feature>
<feature type="compositionally biased region" description="Basic and acidic residues" evidence="2">
    <location>
        <begin position="1582"/>
        <end position="1599"/>
    </location>
</feature>
<feature type="compositionally biased region" description="Low complexity" evidence="2">
    <location>
        <begin position="821"/>
        <end position="833"/>
    </location>
</feature>
<comment type="caution">
    <text evidence="4">The sequence shown here is derived from an EMBL/GenBank/DDBJ whole genome shotgun (WGS) entry which is preliminary data.</text>
</comment>
<feature type="compositionally biased region" description="Polar residues" evidence="2">
    <location>
        <begin position="1533"/>
        <end position="1542"/>
    </location>
</feature>
<dbReference type="Gene3D" id="1.10.418.10">
    <property type="entry name" value="Calponin-like domain"/>
    <property type="match status" value="1"/>
</dbReference>
<evidence type="ECO:0000313" key="4">
    <source>
        <dbReference type="EMBL" id="CAH1794629.1"/>
    </source>
</evidence>